<dbReference type="PANTHER" id="PTHR42908">
    <property type="entry name" value="TRANSLATION ELONGATION FACTOR-RELATED"/>
    <property type="match status" value="1"/>
</dbReference>
<dbReference type="InterPro" id="IPR027417">
    <property type="entry name" value="P-loop_NTPase"/>
</dbReference>
<dbReference type="CDD" id="cd03691">
    <property type="entry name" value="BipA_TypA_II"/>
    <property type="match status" value="1"/>
</dbReference>
<dbReference type="AlphaFoldDB" id="A0A7V4U0U9"/>
<dbReference type="InterPro" id="IPR005225">
    <property type="entry name" value="Small_GTP-bd"/>
</dbReference>
<dbReference type="Gene3D" id="2.40.30.10">
    <property type="entry name" value="Translation factors"/>
    <property type="match status" value="1"/>
</dbReference>
<dbReference type="PRINTS" id="PR00315">
    <property type="entry name" value="ELONGATNFCT"/>
</dbReference>
<dbReference type="Gene3D" id="3.30.70.870">
    <property type="entry name" value="Elongation Factor G (Translational Gtpase), domain 3"/>
    <property type="match status" value="1"/>
</dbReference>
<comment type="subcellular location">
    <subcellularLocation>
        <location evidence="3">Cytoplasm</location>
    </subcellularLocation>
    <text evidence="3">Binds to ribosomes.</text>
</comment>
<proteinExistence type="inferred from homology"/>
<dbReference type="PROSITE" id="PS00301">
    <property type="entry name" value="G_TR_1"/>
    <property type="match status" value="1"/>
</dbReference>
<feature type="binding site" evidence="3">
    <location>
        <begin position="17"/>
        <end position="22"/>
    </location>
    <ligand>
        <name>GTP</name>
        <dbReference type="ChEBI" id="CHEBI:37565"/>
    </ligand>
</feature>
<dbReference type="InterPro" id="IPR047042">
    <property type="entry name" value="BipA_II"/>
</dbReference>
<dbReference type="GO" id="GO:0005829">
    <property type="term" value="C:cytosol"/>
    <property type="evidence" value="ECO:0007669"/>
    <property type="project" value="TreeGrafter"/>
</dbReference>
<keyword evidence="3" id="KW-0690">Ribosome biogenesis</keyword>
<dbReference type="FunFam" id="2.40.30.10:FF:000016">
    <property type="entry name" value="GTP-binding protein TypA"/>
    <property type="match status" value="1"/>
</dbReference>
<feature type="domain" description="Tr-type G" evidence="4">
    <location>
        <begin position="5"/>
        <end position="201"/>
    </location>
</feature>
<dbReference type="Gene3D" id="3.30.70.240">
    <property type="match status" value="1"/>
</dbReference>
<dbReference type="InterPro" id="IPR048876">
    <property type="entry name" value="BipA_C"/>
</dbReference>
<dbReference type="NCBIfam" id="TIGR01394">
    <property type="entry name" value="TypA_BipA"/>
    <property type="match status" value="1"/>
</dbReference>
<dbReference type="GO" id="GO:0009409">
    <property type="term" value="P:response to cold"/>
    <property type="evidence" value="ECO:0007669"/>
    <property type="project" value="UniProtKB-ARBA"/>
</dbReference>
<dbReference type="Pfam" id="PF00009">
    <property type="entry name" value="GTP_EFTU"/>
    <property type="match status" value="1"/>
</dbReference>
<dbReference type="InterPro" id="IPR000640">
    <property type="entry name" value="EFG_V-like"/>
</dbReference>
<gene>
    <name evidence="5" type="primary">typA</name>
    <name evidence="3" type="synonym">bipA</name>
    <name evidence="5" type="ORF">ENK44_04025</name>
</gene>
<dbReference type="CDD" id="cd03710">
    <property type="entry name" value="BipA_TypA_C"/>
    <property type="match status" value="1"/>
</dbReference>
<comment type="similarity">
    <text evidence="3">Belongs to the TRAFAC class translation factor GTPase superfamily. Classic translation factor GTPase family. BipA subfamily.</text>
</comment>
<dbReference type="EMBL" id="DRQG01000034">
    <property type="protein sequence ID" value="HGY54849.1"/>
    <property type="molecule type" value="Genomic_DNA"/>
</dbReference>
<organism evidence="5">
    <name type="scientific">Caldithrix abyssi</name>
    <dbReference type="NCBI Taxonomy" id="187145"/>
    <lineage>
        <taxon>Bacteria</taxon>
        <taxon>Pseudomonadati</taxon>
        <taxon>Calditrichota</taxon>
        <taxon>Calditrichia</taxon>
        <taxon>Calditrichales</taxon>
        <taxon>Calditrichaceae</taxon>
        <taxon>Caldithrix</taxon>
    </lineage>
</organism>
<sequence length="603" mass="67937">MNDEHKIRNVAIIAHVDHGKTTLVDQMLKQTHIFRDNQEVQDRVLDSNDLEKERGITILSKNISIRHNGYKINLVDTPGHADFGGEVERVLKMADGVLLLVDAFEGTMPQTRFVLQKALALKLKPIVVINKMDRPQARPDEVLDEVYDLFIDLDIDEENLDFPVIYASAREGWASTENDAAGKDMEPLLNAIIAFIPAPPVEDGTTQMQVTTIDYSSYVGRIAVGRVFRGKVCTDTPYKIIRRNGDIENIRIKQIFTFEGLQRAEATEVSAGDICALVGIEEVNIGDTICDYENPEPMPIIAIDEPTISMTFTINTSPFFGKEGKYVTSRHLRDRLLREMESDVAIKIEETAQPDVFKVYGRGVLHLSILMEKMRREGYEFAVGQPKVIYKEIDGRKAEPVEELVVEVPDSYAGRVIEIVGQRRATMVKMEDKGSVKHLVYHIPSRGLIGLRNKLLTATNGEAVMYHRFYQYEFFKGSIPQRQNGVLVSMGTGQVNAYALNNLQDRGYFFVPPGVQVYAGQVVGEYNKEGEVVVNLQKAKKLTNMRAAGSDKALKVAPHVEMTLEESLEFIADDELVEITPKSIRIRKAVLDELERRRLHSTK</sequence>
<dbReference type="PROSITE" id="PS51722">
    <property type="entry name" value="G_TR_2"/>
    <property type="match status" value="1"/>
</dbReference>
<dbReference type="FunFam" id="3.30.70.240:FF:000002">
    <property type="entry name" value="GTP-binding protein TypA"/>
    <property type="match status" value="1"/>
</dbReference>
<dbReference type="InterPro" id="IPR031157">
    <property type="entry name" value="G_TR_CS"/>
</dbReference>
<dbReference type="GO" id="GO:0019843">
    <property type="term" value="F:rRNA binding"/>
    <property type="evidence" value="ECO:0007669"/>
    <property type="project" value="UniProtKB-KW"/>
</dbReference>
<dbReference type="Proteomes" id="UP000885779">
    <property type="component" value="Unassembled WGS sequence"/>
</dbReference>
<dbReference type="InterPro" id="IPR035651">
    <property type="entry name" value="BipA_V"/>
</dbReference>
<dbReference type="InterPro" id="IPR047043">
    <property type="entry name" value="BipA_III"/>
</dbReference>
<dbReference type="GO" id="GO:0010467">
    <property type="term" value="P:gene expression"/>
    <property type="evidence" value="ECO:0007669"/>
    <property type="project" value="UniProtKB-ARBA"/>
</dbReference>
<dbReference type="Gene3D" id="2.40.50.250">
    <property type="entry name" value="bipa protein"/>
    <property type="match status" value="1"/>
</dbReference>
<keyword evidence="3" id="KW-0699">rRNA-binding</keyword>
<dbReference type="Gene3D" id="3.40.50.300">
    <property type="entry name" value="P-loop containing nucleotide triphosphate hydrolases"/>
    <property type="match status" value="1"/>
</dbReference>
<dbReference type="GO" id="GO:0005525">
    <property type="term" value="F:GTP binding"/>
    <property type="evidence" value="ECO:0007669"/>
    <property type="project" value="UniProtKB-UniRule"/>
</dbReference>
<dbReference type="FunFam" id="3.30.70.870:FF:000003">
    <property type="entry name" value="GTP-binding protein TypA"/>
    <property type="match status" value="1"/>
</dbReference>
<dbReference type="NCBIfam" id="TIGR00231">
    <property type="entry name" value="small_GTP"/>
    <property type="match status" value="1"/>
</dbReference>
<reference evidence="5" key="1">
    <citation type="journal article" date="2020" name="mSystems">
        <title>Genome- and Community-Level Interaction Insights into Carbon Utilization and Element Cycling Functions of Hydrothermarchaeota in Hydrothermal Sediment.</title>
        <authorList>
            <person name="Zhou Z."/>
            <person name="Liu Y."/>
            <person name="Xu W."/>
            <person name="Pan J."/>
            <person name="Luo Z.H."/>
            <person name="Li M."/>
        </authorList>
    </citation>
    <scope>NUCLEOTIDE SEQUENCE [LARGE SCALE GENOMIC DNA]</scope>
    <source>
        <strain evidence="5">HyVt-577</strain>
    </source>
</reference>
<dbReference type="InterPro" id="IPR000795">
    <property type="entry name" value="T_Tr_GTP-bd_dom"/>
</dbReference>
<comment type="caution">
    <text evidence="3">Lacks conserved residue(s) required for the propagation of feature annotation.</text>
</comment>
<dbReference type="SMART" id="SM00838">
    <property type="entry name" value="EFG_C"/>
    <property type="match status" value="1"/>
</dbReference>
<comment type="subunit">
    <text evidence="3">Monomer.</text>
</comment>
<dbReference type="GO" id="GO:0000027">
    <property type="term" value="P:ribosomal large subunit assembly"/>
    <property type="evidence" value="ECO:0007669"/>
    <property type="project" value="UniProtKB-UniRule"/>
</dbReference>
<evidence type="ECO:0000259" key="4">
    <source>
        <dbReference type="PROSITE" id="PS51722"/>
    </source>
</evidence>
<keyword evidence="3" id="KW-0963">Cytoplasm</keyword>
<dbReference type="Pfam" id="PF00679">
    <property type="entry name" value="EFG_C"/>
    <property type="match status" value="1"/>
</dbReference>
<dbReference type="InterPro" id="IPR047041">
    <property type="entry name" value="BipA_GTP-bd_dom"/>
</dbReference>
<comment type="function">
    <text evidence="3">A 50S ribosomal subunit assembly protein with GTPase activity, required for 50S subunit assembly at low temperatures, may also play a role in translation. Binds GTP and analogs. Binds the 70S ribosome between the 30S and 50S subunits, in a similar position as ribosome-bound EF-G; it contacts a number of ribosomal proteins, both rRNAs and the A-site tRNA.</text>
</comment>
<comment type="caution">
    <text evidence="5">The sequence shown here is derived from an EMBL/GenBank/DDBJ whole genome shotgun (WGS) entry which is preliminary data.</text>
</comment>
<dbReference type="Pfam" id="PF03144">
    <property type="entry name" value="GTP_EFTU_D2"/>
    <property type="match status" value="1"/>
</dbReference>
<dbReference type="SUPFAM" id="SSF54980">
    <property type="entry name" value="EF-G C-terminal domain-like"/>
    <property type="match status" value="2"/>
</dbReference>
<dbReference type="CDD" id="cd01891">
    <property type="entry name" value="TypA_BipA"/>
    <property type="match status" value="1"/>
</dbReference>
<protein>
    <recommendedName>
        <fullName evidence="3">Large ribosomal subunit assembly factor BipA</fullName>
        <ecNumber evidence="3">3.6.5.-</ecNumber>
    </recommendedName>
    <alternativeName>
        <fullName evidence="3">GTP-binding protein BipA</fullName>
    </alternativeName>
</protein>
<dbReference type="GO" id="GO:1990904">
    <property type="term" value="C:ribonucleoprotein complex"/>
    <property type="evidence" value="ECO:0007669"/>
    <property type="project" value="TreeGrafter"/>
</dbReference>
<dbReference type="EC" id="3.6.5.-" evidence="3"/>
<dbReference type="GO" id="GO:0000049">
    <property type="term" value="F:tRNA binding"/>
    <property type="evidence" value="ECO:0007669"/>
    <property type="project" value="UniProtKB-KW"/>
</dbReference>
<comment type="catalytic activity">
    <reaction evidence="2 3">
        <text>GTP + H2O = GDP + phosphate + H(+)</text>
        <dbReference type="Rhea" id="RHEA:19669"/>
        <dbReference type="ChEBI" id="CHEBI:15377"/>
        <dbReference type="ChEBI" id="CHEBI:15378"/>
        <dbReference type="ChEBI" id="CHEBI:37565"/>
        <dbReference type="ChEBI" id="CHEBI:43474"/>
        <dbReference type="ChEBI" id="CHEBI:58189"/>
    </reaction>
</comment>
<name>A0A7V4U0U9_CALAY</name>
<dbReference type="SUPFAM" id="SSF52540">
    <property type="entry name" value="P-loop containing nucleoside triphosphate hydrolases"/>
    <property type="match status" value="1"/>
</dbReference>
<dbReference type="Pfam" id="PF21018">
    <property type="entry name" value="BipA_C"/>
    <property type="match status" value="1"/>
</dbReference>
<dbReference type="InterPro" id="IPR004161">
    <property type="entry name" value="EFTu-like_2"/>
</dbReference>
<dbReference type="SUPFAM" id="SSF50447">
    <property type="entry name" value="Translation proteins"/>
    <property type="match status" value="1"/>
</dbReference>
<keyword evidence="3" id="KW-0820">tRNA-binding</keyword>
<dbReference type="InterPro" id="IPR009000">
    <property type="entry name" value="Transl_B-barrel_sf"/>
</dbReference>
<evidence type="ECO:0000256" key="1">
    <source>
        <dbReference type="ARBA" id="ARBA00023134"/>
    </source>
</evidence>
<dbReference type="PANTHER" id="PTHR42908:SF8">
    <property type="entry name" value="TR-TYPE G DOMAIN-CONTAINING PROTEIN"/>
    <property type="match status" value="1"/>
</dbReference>
<accession>A0A7V4U0U9</accession>
<dbReference type="FunFam" id="3.40.50.300:FF:000055">
    <property type="entry name" value="GTP-binding protein TypA"/>
    <property type="match status" value="1"/>
</dbReference>
<keyword evidence="1 3" id="KW-0342">GTP-binding</keyword>
<evidence type="ECO:0000256" key="3">
    <source>
        <dbReference type="HAMAP-Rule" id="MF_00849"/>
    </source>
</evidence>
<dbReference type="InterPro" id="IPR042116">
    <property type="entry name" value="TypA/BipA_C"/>
</dbReference>
<dbReference type="InterPro" id="IPR006298">
    <property type="entry name" value="BipA"/>
</dbReference>
<evidence type="ECO:0000256" key="2">
    <source>
        <dbReference type="ARBA" id="ARBA00048548"/>
    </source>
</evidence>
<dbReference type="FunFam" id="2.40.50.250:FF:000001">
    <property type="entry name" value="GTP-binding protein TypA"/>
    <property type="match status" value="1"/>
</dbReference>
<dbReference type="HAMAP" id="MF_00849">
    <property type="entry name" value="BipA"/>
    <property type="match status" value="1"/>
</dbReference>
<keyword evidence="3" id="KW-0547">Nucleotide-binding</keyword>
<dbReference type="CDD" id="cd16263">
    <property type="entry name" value="BipA_III"/>
    <property type="match status" value="1"/>
</dbReference>
<keyword evidence="3" id="KW-0694">RNA-binding</keyword>
<evidence type="ECO:0000313" key="5">
    <source>
        <dbReference type="EMBL" id="HGY54849.1"/>
    </source>
</evidence>
<keyword evidence="3" id="KW-0378">Hydrolase</keyword>
<dbReference type="GO" id="GO:0003924">
    <property type="term" value="F:GTPase activity"/>
    <property type="evidence" value="ECO:0007669"/>
    <property type="project" value="UniProtKB-UniRule"/>
</dbReference>
<dbReference type="GO" id="GO:0043022">
    <property type="term" value="F:ribosome binding"/>
    <property type="evidence" value="ECO:0007669"/>
    <property type="project" value="UniProtKB-UniRule"/>
</dbReference>
<dbReference type="InterPro" id="IPR035647">
    <property type="entry name" value="EFG_III/V"/>
</dbReference>